<evidence type="ECO:0000313" key="2">
    <source>
        <dbReference type="Proteomes" id="UP001193389"/>
    </source>
</evidence>
<dbReference type="Proteomes" id="UP001193389">
    <property type="component" value="Chromosome"/>
</dbReference>
<accession>A0A5K7SGT8</accession>
<organism evidence="1 2">
    <name type="scientific">Aquipluma nitroreducens</name>
    <dbReference type="NCBI Taxonomy" id="2010828"/>
    <lineage>
        <taxon>Bacteria</taxon>
        <taxon>Pseudomonadati</taxon>
        <taxon>Bacteroidota</taxon>
        <taxon>Bacteroidia</taxon>
        <taxon>Marinilabiliales</taxon>
        <taxon>Prolixibacteraceae</taxon>
        <taxon>Aquipluma</taxon>
    </lineage>
</organism>
<keyword evidence="2" id="KW-1185">Reference proteome</keyword>
<dbReference type="AlphaFoldDB" id="A0A5K7SGT8"/>
<name>A0A5K7SGT8_9BACT</name>
<dbReference type="EMBL" id="AP018694">
    <property type="protein sequence ID" value="BBE20743.1"/>
    <property type="molecule type" value="Genomic_DNA"/>
</dbReference>
<gene>
    <name evidence="1" type="ORF">AQPE_4937</name>
</gene>
<evidence type="ECO:0000313" key="1">
    <source>
        <dbReference type="EMBL" id="BBE20743.1"/>
    </source>
</evidence>
<protein>
    <submittedName>
        <fullName evidence="1">Uncharacterized protein</fullName>
    </submittedName>
</protein>
<dbReference type="KEGG" id="anf:AQPE_4937"/>
<proteinExistence type="predicted"/>
<reference evidence="1" key="1">
    <citation type="journal article" date="2020" name="Int. J. Syst. Evol. Microbiol.">
        <title>Aquipluma nitroreducens gen. nov. sp. nov., a novel facultatively anaerobic bacterium isolated from a freshwater lake.</title>
        <authorList>
            <person name="Watanabe M."/>
            <person name="Kojima H."/>
            <person name="Fukui M."/>
        </authorList>
    </citation>
    <scope>NUCLEOTIDE SEQUENCE</scope>
    <source>
        <strain evidence="1">MeG22</strain>
    </source>
</reference>
<sequence length="39" mass="4551">MSFIFFVFVVEAQLAKSATSEIIVNNLFIRFYFLFINGN</sequence>